<reference evidence="1 2" key="1">
    <citation type="journal article" date="2016" name="Nat. Commun.">
        <title>Ectomycorrhizal ecology is imprinted in the genome of the dominant symbiotic fungus Cenococcum geophilum.</title>
        <authorList>
            <consortium name="DOE Joint Genome Institute"/>
            <person name="Peter M."/>
            <person name="Kohler A."/>
            <person name="Ohm R.A."/>
            <person name="Kuo A."/>
            <person name="Krutzmann J."/>
            <person name="Morin E."/>
            <person name="Arend M."/>
            <person name="Barry K.W."/>
            <person name="Binder M."/>
            <person name="Choi C."/>
            <person name="Clum A."/>
            <person name="Copeland A."/>
            <person name="Grisel N."/>
            <person name="Haridas S."/>
            <person name="Kipfer T."/>
            <person name="LaButti K."/>
            <person name="Lindquist E."/>
            <person name="Lipzen A."/>
            <person name="Maire R."/>
            <person name="Meier B."/>
            <person name="Mihaltcheva S."/>
            <person name="Molinier V."/>
            <person name="Murat C."/>
            <person name="Poggeler S."/>
            <person name="Quandt C.A."/>
            <person name="Sperisen C."/>
            <person name="Tritt A."/>
            <person name="Tisserant E."/>
            <person name="Crous P.W."/>
            <person name="Henrissat B."/>
            <person name="Nehls U."/>
            <person name="Egli S."/>
            <person name="Spatafora J.W."/>
            <person name="Grigoriev I.V."/>
            <person name="Martin F.M."/>
        </authorList>
    </citation>
    <scope>NUCLEOTIDE SEQUENCE [LARGE SCALE GENOMIC DNA]</scope>
    <source>
        <strain evidence="1 2">1.58</strain>
    </source>
</reference>
<dbReference type="EMBL" id="KV748263">
    <property type="protein sequence ID" value="OCK87331.1"/>
    <property type="molecule type" value="Genomic_DNA"/>
</dbReference>
<keyword evidence="2" id="KW-1185">Reference proteome</keyword>
<proteinExistence type="predicted"/>
<name>A0ACC8EME9_9PEZI</name>
<dbReference type="Proteomes" id="UP000250078">
    <property type="component" value="Unassembled WGS sequence"/>
</dbReference>
<protein>
    <submittedName>
        <fullName evidence="1">Uncharacterized protein</fullName>
    </submittedName>
</protein>
<sequence length="189" mass="21547">MCPYSTHWLQPVLNPTLVKLRILMLCHSPLALLSSRHRIFLSLRTPNPLQLLHQSLPHRRRNRHLVLWDIDFVPIGQSALVQGRILLLPLSQTPTHARLLKSRREQCPNHVSHHRRRGANSIEQGHQVERDRAASVELGIVLKRDAQVAEVRHFVGGGEAEGREHGKAWIFKEDAVDASDFDVNVQSSH</sequence>
<accession>A0ACC8EME9</accession>
<organism evidence="1 2">
    <name type="scientific">Cenococcum geophilum 1.58</name>
    <dbReference type="NCBI Taxonomy" id="794803"/>
    <lineage>
        <taxon>Eukaryota</taxon>
        <taxon>Fungi</taxon>
        <taxon>Dikarya</taxon>
        <taxon>Ascomycota</taxon>
        <taxon>Pezizomycotina</taxon>
        <taxon>Dothideomycetes</taxon>
        <taxon>Pleosporomycetidae</taxon>
        <taxon>Gloniales</taxon>
        <taxon>Gloniaceae</taxon>
        <taxon>Cenococcum</taxon>
    </lineage>
</organism>
<evidence type="ECO:0000313" key="2">
    <source>
        <dbReference type="Proteomes" id="UP000250078"/>
    </source>
</evidence>
<evidence type="ECO:0000313" key="1">
    <source>
        <dbReference type="EMBL" id="OCK87331.1"/>
    </source>
</evidence>
<gene>
    <name evidence="1" type="ORF">K441DRAFT_359421</name>
</gene>